<dbReference type="Pfam" id="PF13439">
    <property type="entry name" value="Glyco_transf_4"/>
    <property type="match status" value="1"/>
</dbReference>
<dbReference type="GO" id="GO:0016757">
    <property type="term" value="F:glycosyltransferase activity"/>
    <property type="evidence" value="ECO:0007669"/>
    <property type="project" value="UniProtKB-KW"/>
</dbReference>
<evidence type="ECO:0000256" key="1">
    <source>
        <dbReference type="ARBA" id="ARBA00022676"/>
    </source>
</evidence>
<evidence type="ECO:0000256" key="2">
    <source>
        <dbReference type="ARBA" id="ARBA00022679"/>
    </source>
</evidence>
<evidence type="ECO:0000259" key="3">
    <source>
        <dbReference type="Pfam" id="PF00534"/>
    </source>
</evidence>
<protein>
    <submittedName>
        <fullName evidence="5">Glycosyltransferase</fullName>
    </submittedName>
</protein>
<keyword evidence="6" id="KW-1185">Reference proteome</keyword>
<keyword evidence="2 5" id="KW-0808">Transferase</keyword>
<dbReference type="KEGG" id="cik:H0194_02530"/>
<reference evidence="5 6" key="1">
    <citation type="submission" date="2020-07" db="EMBL/GenBank/DDBJ databases">
        <title>Complete genome and description of Corynebacterium incognita strain Marseille-Q3630 sp. nov.</title>
        <authorList>
            <person name="Boxberger M."/>
        </authorList>
    </citation>
    <scope>NUCLEOTIDE SEQUENCE [LARGE SCALE GENOMIC DNA]</scope>
    <source>
        <strain evidence="5 6">Marseille-Q3630</strain>
    </source>
</reference>
<proteinExistence type="predicted"/>
<dbReference type="PANTHER" id="PTHR12526">
    <property type="entry name" value="GLYCOSYLTRANSFERASE"/>
    <property type="match status" value="1"/>
</dbReference>
<evidence type="ECO:0000259" key="4">
    <source>
        <dbReference type="Pfam" id="PF13439"/>
    </source>
</evidence>
<gene>
    <name evidence="5" type="ORF">H0194_02530</name>
</gene>
<dbReference type="Gene3D" id="3.40.50.2000">
    <property type="entry name" value="Glycogen Phosphorylase B"/>
    <property type="match status" value="2"/>
</dbReference>
<dbReference type="SUPFAM" id="SSF53756">
    <property type="entry name" value="UDP-Glycosyltransferase/glycogen phosphorylase"/>
    <property type="match status" value="1"/>
</dbReference>
<dbReference type="InterPro" id="IPR028098">
    <property type="entry name" value="Glyco_trans_4-like_N"/>
</dbReference>
<keyword evidence="1" id="KW-0328">Glycosyltransferase</keyword>
<evidence type="ECO:0000313" key="6">
    <source>
        <dbReference type="Proteomes" id="UP000515743"/>
    </source>
</evidence>
<dbReference type="AlphaFoldDB" id="A0A7G7CS98"/>
<sequence>MYSELSAQKYRVALVAPSRFPIREPYAGGLEAMCATAVRALRRAGHRVDLYATAGSEGHVSAWEFPGVDWTGHEDEETDHTYPPGEREKENAAFDRLRGHLEEQAAAGEIDVVFNNSLHPGLFEGKEPLPMVTTLHTPAFWEVQDAVTAAAARLDTRFGGHPAGVFAAVSAATAASWELPEPAHIVPNGYDEYVWKPGNSIIGESEHGQVGSHAIWFGRIVAEKGLHVAIDACRAAGLELHIAGRVGDPAYMDAEITPRLGDDLTFLGELSHEELADAVSRAAVCAVTPQWDEPFGLVIIEAMGCGTPVAALRRGGVGEILADFPERLADTPEGLVQALLRAREADREDTAAWALRHYSLRAFAHRYAQLFAVARGHKEEQK</sequence>
<feature type="domain" description="Glycosyl transferase family 1" evidence="3">
    <location>
        <begin position="217"/>
        <end position="325"/>
    </location>
</feature>
<organism evidence="5 6">
    <name type="scientific">Corynebacterium incognita</name>
    <dbReference type="NCBI Taxonomy" id="2754725"/>
    <lineage>
        <taxon>Bacteria</taxon>
        <taxon>Bacillati</taxon>
        <taxon>Actinomycetota</taxon>
        <taxon>Actinomycetes</taxon>
        <taxon>Mycobacteriales</taxon>
        <taxon>Corynebacteriaceae</taxon>
        <taxon>Corynebacterium</taxon>
    </lineage>
</organism>
<evidence type="ECO:0000313" key="5">
    <source>
        <dbReference type="EMBL" id="QNE90464.1"/>
    </source>
</evidence>
<dbReference type="InterPro" id="IPR001296">
    <property type="entry name" value="Glyco_trans_1"/>
</dbReference>
<dbReference type="Proteomes" id="UP000515743">
    <property type="component" value="Chromosome"/>
</dbReference>
<accession>A0A7G7CS98</accession>
<name>A0A7G7CS98_9CORY</name>
<dbReference type="Pfam" id="PF00534">
    <property type="entry name" value="Glycos_transf_1"/>
    <property type="match status" value="1"/>
</dbReference>
<feature type="domain" description="Glycosyltransferase subfamily 4-like N-terminal" evidence="4">
    <location>
        <begin position="28"/>
        <end position="191"/>
    </location>
</feature>
<dbReference type="EMBL" id="CP059404">
    <property type="protein sequence ID" value="QNE90464.1"/>
    <property type="molecule type" value="Genomic_DNA"/>
</dbReference>
<dbReference type="PANTHER" id="PTHR12526:SF595">
    <property type="entry name" value="BLL5217 PROTEIN"/>
    <property type="match status" value="1"/>
</dbReference>